<dbReference type="EMBL" id="NCKU01004205">
    <property type="protein sequence ID" value="RWS06309.1"/>
    <property type="molecule type" value="Genomic_DNA"/>
</dbReference>
<dbReference type="GO" id="GO:0031416">
    <property type="term" value="C:NatB complex"/>
    <property type="evidence" value="ECO:0007669"/>
    <property type="project" value="TreeGrafter"/>
</dbReference>
<dbReference type="Proteomes" id="UP000285301">
    <property type="component" value="Unassembled WGS sequence"/>
</dbReference>
<reference evidence="6" key="2">
    <citation type="submission" date="2018-11" db="EMBL/GenBank/DDBJ databases">
        <title>Trombidioid mite genomics.</title>
        <authorList>
            <person name="Dong X."/>
        </authorList>
    </citation>
    <scope>NUCLEOTIDE SEQUENCE</scope>
    <source>
        <strain evidence="6">UoL-WK</strain>
    </source>
</reference>
<dbReference type="EMBL" id="NCKU01007348">
    <property type="protein sequence ID" value="RWS02701.1"/>
    <property type="molecule type" value="Genomic_DNA"/>
</dbReference>
<dbReference type="AlphaFoldDB" id="A0A3S3NUK0"/>
<name>A0A3S3NUK0_9ACAR</name>
<dbReference type="InterPro" id="IPR019183">
    <property type="entry name" value="NAA25_NatB_aux_su"/>
</dbReference>
<dbReference type="STRING" id="1965070.A0A3S3NUK0"/>
<organism evidence="6 7">
    <name type="scientific">Dinothrombium tinctorium</name>
    <dbReference type="NCBI Taxonomy" id="1965070"/>
    <lineage>
        <taxon>Eukaryota</taxon>
        <taxon>Metazoa</taxon>
        <taxon>Ecdysozoa</taxon>
        <taxon>Arthropoda</taxon>
        <taxon>Chelicerata</taxon>
        <taxon>Arachnida</taxon>
        <taxon>Acari</taxon>
        <taxon>Acariformes</taxon>
        <taxon>Trombidiformes</taxon>
        <taxon>Prostigmata</taxon>
        <taxon>Anystina</taxon>
        <taxon>Parasitengona</taxon>
        <taxon>Trombidioidea</taxon>
        <taxon>Trombidiidae</taxon>
        <taxon>Dinothrombium</taxon>
    </lineage>
</organism>
<dbReference type="Gene3D" id="1.25.40.1040">
    <property type="match status" value="1"/>
</dbReference>
<reference evidence="6 7" key="1">
    <citation type="journal article" date="2018" name="Gigascience">
        <title>Genomes of trombidid mites reveal novel predicted allergens and laterally-transferred genes associated with secondary metabolism.</title>
        <authorList>
            <person name="Dong X."/>
            <person name="Chaisiri K."/>
            <person name="Xia D."/>
            <person name="Armstrong S.D."/>
            <person name="Fang Y."/>
            <person name="Donnelly M.J."/>
            <person name="Kadowaki T."/>
            <person name="McGarry J.W."/>
            <person name="Darby A.C."/>
            <person name="Makepeace B.L."/>
        </authorList>
    </citation>
    <scope>NUCLEOTIDE SEQUENCE [LARGE SCALE GENOMIC DNA]</scope>
    <source>
        <strain evidence="6">UoL-WK</strain>
    </source>
</reference>
<protein>
    <recommendedName>
        <fullName evidence="3">N-terminal acetyltransferase B complex subunit MDM20 homolog</fullName>
    </recommendedName>
</protein>
<evidence type="ECO:0000313" key="6">
    <source>
        <dbReference type="EMBL" id="RWS06309.1"/>
    </source>
</evidence>
<dbReference type="OrthoDB" id="1874341at2759"/>
<evidence type="ECO:0000256" key="3">
    <source>
        <dbReference type="ARBA" id="ARBA00029872"/>
    </source>
</evidence>
<evidence type="ECO:0000256" key="2">
    <source>
        <dbReference type="ARBA" id="ARBA00022803"/>
    </source>
</evidence>
<dbReference type="InterPro" id="IPR011990">
    <property type="entry name" value="TPR-like_helical_dom_sf"/>
</dbReference>
<evidence type="ECO:0000313" key="5">
    <source>
        <dbReference type="EMBL" id="RWS05315.1"/>
    </source>
</evidence>
<keyword evidence="7" id="KW-1185">Reference proteome</keyword>
<keyword evidence="6" id="KW-0808">Transferase</keyword>
<dbReference type="EMBL" id="NCKU01004885">
    <property type="protein sequence ID" value="RWS05315.1"/>
    <property type="molecule type" value="Genomic_DNA"/>
</dbReference>
<proteinExistence type="inferred from homology"/>
<dbReference type="PANTHER" id="PTHR22767:SF3">
    <property type="entry name" value="N-ALPHA-ACETYLTRANSFERASE 25, NATB AUXILIARY SUBUNIT"/>
    <property type="match status" value="1"/>
</dbReference>
<evidence type="ECO:0000313" key="7">
    <source>
        <dbReference type="Proteomes" id="UP000285301"/>
    </source>
</evidence>
<comment type="similarity">
    <text evidence="1">Belongs to the MDM20/NAA25 family.</text>
</comment>
<dbReference type="Pfam" id="PF09797">
    <property type="entry name" value="NatB_MDM20"/>
    <property type="match status" value="1"/>
</dbReference>
<dbReference type="PANTHER" id="PTHR22767">
    <property type="entry name" value="N-TERMINAL ACETYLTRANSFERASE-RELATED"/>
    <property type="match status" value="1"/>
</dbReference>
<dbReference type="GO" id="GO:0016740">
    <property type="term" value="F:transferase activity"/>
    <property type="evidence" value="ECO:0007669"/>
    <property type="project" value="UniProtKB-KW"/>
</dbReference>
<dbReference type="SUPFAM" id="SSF48452">
    <property type="entry name" value="TPR-like"/>
    <property type="match status" value="1"/>
</dbReference>
<keyword evidence="2" id="KW-0802">TPR repeat</keyword>
<evidence type="ECO:0000313" key="4">
    <source>
        <dbReference type="EMBL" id="RWS02701.1"/>
    </source>
</evidence>
<gene>
    <name evidence="6" type="ORF">B4U79_02810</name>
    <name evidence="5" type="ORF">B4U79_03908</name>
    <name evidence="4" type="ORF">B4U79_14130</name>
</gene>
<sequence length="969" mass="111972">MSKADLTVNERRLRPIYDCLDNGNNKKALQEADKVLRKQKDFQCAKVLKCLALLRLGRQHECSSLLAEVHKEAPTDDSTLQAMSICYRELHKPELIADCYENAIKKEPQNEELLSHLFMSFVRLNEYKKQQKTAINLYKLKPKNPYYFWSVMSIYMQAISTSDCKLSQNMLLPLAEKMVQKFIDEGKIEAEAEVQLYLMVLEKQNKLNEMIEVLNGPLGSLIPNHLDFLSRRKAFLFLKLERWQEAFDAFKNLIENNIDQLEYYLELFKIAFTLDAKANNEHLYTNQVMNMLMKLITKLDISTSPGKKSHVKLCRGPYLAKIELYFFLKDKAANDPSYNELIQRIASSAIDLFSEFYRKFGHKPSCFHDLSYLFFKYGFSNIEARSVVEAICKDRTLLNELPVAIDELYRHQCLLLLKYSCGLYDELDEENKYRLISSLIDLYDACLKFGEDLLPSDIQPSDTYALLALHLLLDLNIENDQILLQTLLIAERMIWKSPSNFNVKLILIKLYNVIGAFKCSLSHYESMDIKHIQQETLGYLISNSVITSAHFHTSAQLLAAGLKFYTSNNKDIFDSLISCYKYGSFTKVEEITELRNKLYYSLQYCLIDTEKILLDLLLEVKNHQTFEDIITPLSVKLDHEMTNWSKLSDNRDISIFQCFKNEVKTAISRKQKQNFEDEVDWLKLRSYIVRAIIAAFNVTQSSVKSEKNSNDCVTNGVQTDYDWMQTFKRLVDDLKDHRAKLTTTNIDKSIYPLQAPQPSRLAVFVSRKYTEVILKLMQTILDVNDFSKENVLAIDTKCCDIYQSIVEEVVASAKSAKCLVSIGRVFEELSNCVDILSLSCILMDILCCGLKRSFRSAKKSKKKKDTSGAQDSISVSSLVNQYETMLNEFEQIANNMLTFLKEWNFQSLLQFEIDFSKVAGNKNFLYETQGMQSVIDEIRKKVDASYAHSRKELVDITSMKLKYLSSLKV</sequence>
<evidence type="ECO:0000256" key="1">
    <source>
        <dbReference type="ARBA" id="ARBA00006298"/>
    </source>
</evidence>
<accession>A0A3S3NUK0</accession>
<comment type="caution">
    <text evidence="6">The sequence shown here is derived from an EMBL/GenBank/DDBJ whole genome shotgun (WGS) entry which is preliminary data.</text>
</comment>